<protein>
    <recommendedName>
        <fullName evidence="4">2-phosphoxylose phosphatase 1</fullName>
    </recommendedName>
    <alternativeName>
        <fullName evidence="5">Acid phosphatase-like protein 2</fullName>
    </alternativeName>
</protein>
<dbReference type="InterPro" id="IPR029033">
    <property type="entry name" value="His_PPase_superfam"/>
</dbReference>
<comment type="caution">
    <text evidence="6">The sequence shown here is derived from an EMBL/GenBank/DDBJ whole genome shotgun (WGS) entry which is preliminary data.</text>
</comment>
<dbReference type="STRING" id="10195.A0A3M7SA38"/>
<evidence type="ECO:0000313" key="7">
    <source>
        <dbReference type="Proteomes" id="UP000276133"/>
    </source>
</evidence>
<dbReference type="GO" id="GO:0016791">
    <property type="term" value="F:phosphatase activity"/>
    <property type="evidence" value="ECO:0007669"/>
    <property type="project" value="TreeGrafter"/>
</dbReference>
<evidence type="ECO:0000256" key="4">
    <source>
        <dbReference type="ARBA" id="ARBA00040357"/>
    </source>
</evidence>
<name>A0A3M7SA38_BRAPC</name>
<dbReference type="EMBL" id="REGN01001760">
    <property type="protein sequence ID" value="RNA32693.1"/>
    <property type="molecule type" value="Genomic_DNA"/>
</dbReference>
<comment type="similarity">
    <text evidence="1">Belongs to the histidine acid phosphatase family.</text>
</comment>
<organism evidence="6 7">
    <name type="scientific">Brachionus plicatilis</name>
    <name type="common">Marine rotifer</name>
    <name type="synonym">Brachionus muelleri</name>
    <dbReference type="NCBI Taxonomy" id="10195"/>
    <lineage>
        <taxon>Eukaryota</taxon>
        <taxon>Metazoa</taxon>
        <taxon>Spiralia</taxon>
        <taxon>Gnathifera</taxon>
        <taxon>Rotifera</taxon>
        <taxon>Eurotatoria</taxon>
        <taxon>Monogononta</taxon>
        <taxon>Pseudotrocha</taxon>
        <taxon>Ploima</taxon>
        <taxon>Brachionidae</taxon>
        <taxon>Brachionus</taxon>
    </lineage>
</organism>
<dbReference type="InterPro" id="IPR000560">
    <property type="entry name" value="His_Pase_clade-2"/>
</dbReference>
<sequence length="302" mass="34959">MKQMYDFGIFLRNQYPTLNPVYDRTRAWAFSSDFDRTLQSAQMVMTGLFGPTVDTIWIQNSNLSGFYPVPIRTAPTSCDTIFRRHATCPRLIQLQSEARASNVAVERENDAFLWEMRCSSKITLTYYDLWRLGDKALIDEAHGLVVEEYIRNNSQKLFEIRENNYFVTYLYSIDQAKIISGGLLNQLVTYFDRKIQGSTKNELYLYSGFDFYLSGLQRLLKTSNTITQPHFGAAMLFELRNDSNNNYYVQIKYKNNKNNEATQLNTLSIEGCDTICPVETFKKLVQDKISTSFEILCQSSTK</sequence>
<dbReference type="AlphaFoldDB" id="A0A3M7SA38"/>
<gene>
    <name evidence="6" type="ORF">BpHYR1_005363</name>
</gene>
<evidence type="ECO:0000256" key="5">
    <source>
        <dbReference type="ARBA" id="ARBA00041499"/>
    </source>
</evidence>
<keyword evidence="2 6" id="KW-0378">Hydrolase</keyword>
<evidence type="ECO:0000256" key="1">
    <source>
        <dbReference type="ARBA" id="ARBA00005375"/>
    </source>
</evidence>
<keyword evidence="7" id="KW-1185">Reference proteome</keyword>
<dbReference type="Pfam" id="PF00328">
    <property type="entry name" value="His_Phos_2"/>
    <property type="match status" value="1"/>
</dbReference>
<evidence type="ECO:0000313" key="6">
    <source>
        <dbReference type="EMBL" id="RNA32693.1"/>
    </source>
</evidence>
<dbReference type="PANTHER" id="PTHR11567:SF110">
    <property type="entry name" value="2-PHOSPHOXYLOSE PHOSPHATASE 1"/>
    <property type="match status" value="1"/>
</dbReference>
<dbReference type="SUPFAM" id="SSF53254">
    <property type="entry name" value="Phosphoglycerate mutase-like"/>
    <property type="match status" value="1"/>
</dbReference>
<dbReference type="InterPro" id="IPR050645">
    <property type="entry name" value="Histidine_acid_phosphatase"/>
</dbReference>
<reference evidence="6 7" key="1">
    <citation type="journal article" date="2018" name="Sci. Rep.">
        <title>Genomic signatures of local adaptation to the degree of environmental predictability in rotifers.</title>
        <authorList>
            <person name="Franch-Gras L."/>
            <person name="Hahn C."/>
            <person name="Garcia-Roger E.M."/>
            <person name="Carmona M.J."/>
            <person name="Serra M."/>
            <person name="Gomez A."/>
        </authorList>
    </citation>
    <scope>NUCLEOTIDE SEQUENCE [LARGE SCALE GENOMIC DNA]</scope>
    <source>
        <strain evidence="6">HYR1</strain>
    </source>
</reference>
<evidence type="ECO:0000256" key="2">
    <source>
        <dbReference type="ARBA" id="ARBA00022801"/>
    </source>
</evidence>
<evidence type="ECO:0000256" key="3">
    <source>
        <dbReference type="ARBA" id="ARBA00036311"/>
    </source>
</evidence>
<accession>A0A3M7SA38</accession>
<proteinExistence type="inferred from homology"/>
<dbReference type="CDD" id="cd07061">
    <property type="entry name" value="HP_HAP_like"/>
    <property type="match status" value="1"/>
</dbReference>
<comment type="catalytic activity">
    <reaction evidence="3">
        <text>3-O-[beta-D-GlcA-(1-&gt;3)-beta-D-Gal-(1-&gt;3)-beta-D-Gal-(1-&gt;4)-beta-D-2-O-P-Xyl]-L-seryl-[protein] + H2O = 3-O-(beta-D-GlcA-(1-&gt;3)-beta-D-Gal-(1-&gt;3)-beta-D-Gal-(1-&gt;4)-beta-D-Xyl)-L-seryl-[protein] + phosphate</text>
        <dbReference type="Rhea" id="RHEA:56512"/>
        <dbReference type="Rhea" id="RHEA-COMP:12573"/>
        <dbReference type="Rhea" id="RHEA-COMP:14559"/>
        <dbReference type="ChEBI" id="CHEBI:15377"/>
        <dbReference type="ChEBI" id="CHEBI:43474"/>
        <dbReference type="ChEBI" id="CHEBI:132093"/>
        <dbReference type="ChEBI" id="CHEBI:140495"/>
    </reaction>
</comment>
<dbReference type="Proteomes" id="UP000276133">
    <property type="component" value="Unassembled WGS sequence"/>
</dbReference>
<dbReference type="OrthoDB" id="258392at2759"/>
<dbReference type="Gene3D" id="3.40.50.1240">
    <property type="entry name" value="Phosphoglycerate mutase-like"/>
    <property type="match status" value="1"/>
</dbReference>
<dbReference type="PANTHER" id="PTHR11567">
    <property type="entry name" value="ACID PHOSPHATASE-RELATED"/>
    <property type="match status" value="1"/>
</dbReference>